<proteinExistence type="predicted"/>
<reference evidence="1" key="1">
    <citation type="submission" date="2021-06" db="EMBL/GenBank/DDBJ databases">
        <authorList>
            <person name="Kallberg Y."/>
            <person name="Tangrot J."/>
            <person name="Rosling A."/>
        </authorList>
    </citation>
    <scope>NUCLEOTIDE SEQUENCE</scope>
    <source>
        <strain evidence="1">CL551</strain>
    </source>
</reference>
<name>A0A9N9B7D3_9GLOM</name>
<dbReference type="Proteomes" id="UP000789342">
    <property type="component" value="Unassembled WGS sequence"/>
</dbReference>
<dbReference type="AlphaFoldDB" id="A0A9N9B7D3"/>
<evidence type="ECO:0000313" key="2">
    <source>
        <dbReference type="Proteomes" id="UP000789342"/>
    </source>
</evidence>
<keyword evidence="2" id="KW-1185">Reference proteome</keyword>
<gene>
    <name evidence="1" type="ORF">AMORRO_LOCUS5751</name>
</gene>
<dbReference type="EMBL" id="CAJVPV010003582">
    <property type="protein sequence ID" value="CAG8555033.1"/>
    <property type="molecule type" value="Genomic_DNA"/>
</dbReference>
<organism evidence="1 2">
    <name type="scientific">Acaulospora morrowiae</name>
    <dbReference type="NCBI Taxonomy" id="94023"/>
    <lineage>
        <taxon>Eukaryota</taxon>
        <taxon>Fungi</taxon>
        <taxon>Fungi incertae sedis</taxon>
        <taxon>Mucoromycota</taxon>
        <taxon>Glomeromycotina</taxon>
        <taxon>Glomeromycetes</taxon>
        <taxon>Diversisporales</taxon>
        <taxon>Acaulosporaceae</taxon>
        <taxon>Acaulospora</taxon>
    </lineage>
</organism>
<comment type="caution">
    <text evidence="1">The sequence shown here is derived from an EMBL/GenBank/DDBJ whole genome shotgun (WGS) entry which is preliminary data.</text>
</comment>
<sequence>MNDEGRIDRERDLVRKFSSKIAQDNNSINDDSIKSPIPMLRRKSKQRVGDYYAKRRSEVYLDEDEFDSVMKSTLYKAEMNNERRISREKIYAHNPQKNNYINDNDLISPISQSGRKSKRVSSYFAKRRSEVYLDEDEFDSGCFGSIWANLKFIIKKIKNKS</sequence>
<protein>
    <submittedName>
        <fullName evidence="1">7032_t:CDS:1</fullName>
    </submittedName>
</protein>
<evidence type="ECO:0000313" key="1">
    <source>
        <dbReference type="EMBL" id="CAG8555033.1"/>
    </source>
</evidence>
<accession>A0A9N9B7D3</accession>